<dbReference type="Pfam" id="PF06965">
    <property type="entry name" value="Na_H_antiport_1"/>
    <property type="match status" value="1"/>
</dbReference>
<dbReference type="NCBIfam" id="TIGR00773">
    <property type="entry name" value="NhaA"/>
    <property type="match status" value="1"/>
</dbReference>
<evidence type="ECO:0000256" key="1">
    <source>
        <dbReference type="ARBA" id="ARBA00004429"/>
    </source>
</evidence>
<dbReference type="PANTHER" id="PTHR30341:SF0">
    <property type="entry name" value="NA(+)_H(+) ANTIPORTER NHAA"/>
    <property type="match status" value="1"/>
</dbReference>
<evidence type="ECO:0000313" key="8">
    <source>
        <dbReference type="Proteomes" id="UP000244013"/>
    </source>
</evidence>
<dbReference type="EMBL" id="QAYE01000006">
    <property type="protein sequence ID" value="PTW45901.1"/>
    <property type="molecule type" value="Genomic_DNA"/>
</dbReference>
<dbReference type="Gene3D" id="1.20.1530.10">
    <property type="entry name" value="Na+/H+ antiporter like domain"/>
    <property type="match status" value="1"/>
</dbReference>
<feature type="transmembrane region" description="Helical" evidence="6">
    <location>
        <begin position="286"/>
        <end position="306"/>
    </location>
</feature>
<dbReference type="PANTHER" id="PTHR30341">
    <property type="entry name" value="SODIUM ION/PROTON ANTIPORTER NHAA-RELATED"/>
    <property type="match status" value="1"/>
</dbReference>
<reference evidence="7 8" key="1">
    <citation type="submission" date="2018-04" db="EMBL/GenBank/DDBJ databases">
        <title>Genomic Encyclopedia of Type Strains, Phase III (KMG-III): the genomes of soil and plant-associated and newly described type strains.</title>
        <authorList>
            <person name="Whitman W."/>
        </authorList>
    </citation>
    <scope>NUCLEOTIDE SEQUENCE [LARGE SCALE GENOMIC DNA]</scope>
    <source>
        <strain evidence="7 8">MA-olki</strain>
    </source>
</reference>
<feature type="transmembrane region" description="Helical" evidence="6">
    <location>
        <begin position="180"/>
        <end position="200"/>
    </location>
</feature>
<evidence type="ECO:0000256" key="6">
    <source>
        <dbReference type="HAMAP-Rule" id="MF_01844"/>
    </source>
</evidence>
<feature type="transmembrane region" description="Helical" evidence="6">
    <location>
        <begin position="256"/>
        <end position="280"/>
    </location>
</feature>
<organism evidence="7 8">
    <name type="scientific">Sphingomonas faeni</name>
    <dbReference type="NCBI Taxonomy" id="185950"/>
    <lineage>
        <taxon>Bacteria</taxon>
        <taxon>Pseudomonadati</taxon>
        <taxon>Pseudomonadota</taxon>
        <taxon>Alphaproteobacteria</taxon>
        <taxon>Sphingomonadales</taxon>
        <taxon>Sphingomonadaceae</taxon>
        <taxon>Sphingomonas</taxon>
    </lineage>
</organism>
<comment type="catalytic activity">
    <reaction evidence="6">
        <text>Na(+)(in) + 2 H(+)(out) = Na(+)(out) + 2 H(+)(in)</text>
        <dbReference type="Rhea" id="RHEA:29251"/>
        <dbReference type="ChEBI" id="CHEBI:15378"/>
        <dbReference type="ChEBI" id="CHEBI:29101"/>
    </reaction>
</comment>
<keyword evidence="6" id="KW-0739">Sodium transport</keyword>
<dbReference type="InterPro" id="IPR004670">
    <property type="entry name" value="NhaA"/>
</dbReference>
<feature type="transmembrane region" description="Helical" evidence="6">
    <location>
        <begin position="206"/>
        <end position="235"/>
    </location>
</feature>
<keyword evidence="3 6" id="KW-0812">Transmembrane</keyword>
<gene>
    <name evidence="6" type="primary">nhaA</name>
    <name evidence="7" type="ORF">C8J25_106153</name>
</gene>
<keyword evidence="6" id="KW-0050">Antiport</keyword>
<keyword evidence="4 6" id="KW-1133">Transmembrane helix</keyword>
<protein>
    <recommendedName>
        <fullName evidence="6">Na(+)/H(+) antiporter NhaA</fullName>
    </recommendedName>
    <alternativeName>
        <fullName evidence="6">Sodium/proton antiporter NhaA</fullName>
    </alternativeName>
</protein>
<keyword evidence="2 6" id="KW-1003">Cell membrane</keyword>
<dbReference type="NCBIfam" id="NF007112">
    <property type="entry name" value="PRK09561.1"/>
    <property type="match status" value="1"/>
</dbReference>
<accession>A0A2T5U319</accession>
<dbReference type="Proteomes" id="UP000244013">
    <property type="component" value="Unassembled WGS sequence"/>
</dbReference>
<feature type="transmembrane region" description="Helical" evidence="6">
    <location>
        <begin position="125"/>
        <end position="146"/>
    </location>
</feature>
<evidence type="ECO:0000256" key="3">
    <source>
        <dbReference type="ARBA" id="ARBA00022692"/>
    </source>
</evidence>
<evidence type="ECO:0000256" key="4">
    <source>
        <dbReference type="ARBA" id="ARBA00022989"/>
    </source>
</evidence>
<comment type="subcellular location">
    <subcellularLocation>
        <location evidence="1">Cell inner membrane</location>
        <topology evidence="1">Multi-pass membrane protein</topology>
    </subcellularLocation>
    <subcellularLocation>
        <location evidence="6">Cell membrane</location>
        <topology evidence="6">Multi-pass membrane protein</topology>
    </subcellularLocation>
</comment>
<keyword evidence="5 6" id="KW-0472">Membrane</keyword>
<name>A0A2T5U319_9SPHN</name>
<dbReference type="AlphaFoldDB" id="A0A2T5U319"/>
<feature type="transmembrane region" description="Helical" evidence="6">
    <location>
        <begin position="152"/>
        <end position="173"/>
    </location>
</feature>
<proteinExistence type="inferred from homology"/>
<keyword evidence="6" id="KW-0406">Ion transport</keyword>
<evidence type="ECO:0000256" key="2">
    <source>
        <dbReference type="ARBA" id="ARBA00022475"/>
    </source>
</evidence>
<comment type="caution">
    <text evidence="7">The sequence shown here is derived from an EMBL/GenBank/DDBJ whole genome shotgun (WGS) entry which is preliminary data.</text>
</comment>
<dbReference type="GO" id="GO:0015385">
    <property type="term" value="F:sodium:proton antiporter activity"/>
    <property type="evidence" value="ECO:0007669"/>
    <property type="project" value="UniProtKB-UniRule"/>
</dbReference>
<feature type="transmembrane region" description="Helical" evidence="6">
    <location>
        <begin position="93"/>
        <end position="113"/>
    </location>
</feature>
<dbReference type="GO" id="GO:0005886">
    <property type="term" value="C:plasma membrane"/>
    <property type="evidence" value="ECO:0007669"/>
    <property type="project" value="UniProtKB-SubCell"/>
</dbReference>
<dbReference type="GO" id="GO:0006885">
    <property type="term" value="P:regulation of pH"/>
    <property type="evidence" value="ECO:0007669"/>
    <property type="project" value="UniProtKB-UniRule"/>
</dbReference>
<feature type="transmembrane region" description="Helical" evidence="6">
    <location>
        <begin position="20"/>
        <end position="40"/>
    </location>
</feature>
<evidence type="ECO:0000256" key="5">
    <source>
        <dbReference type="ARBA" id="ARBA00023136"/>
    </source>
</evidence>
<dbReference type="NCBIfam" id="NF007111">
    <property type="entry name" value="PRK09560.1"/>
    <property type="match status" value="1"/>
</dbReference>
<dbReference type="InterPro" id="IPR023171">
    <property type="entry name" value="Na/H_antiporter_dom_sf"/>
</dbReference>
<dbReference type="HAMAP" id="MF_01844">
    <property type="entry name" value="NhaA"/>
    <property type="match status" value="1"/>
</dbReference>
<feature type="transmembrane region" description="Helical" evidence="6">
    <location>
        <begin position="326"/>
        <end position="351"/>
    </location>
</feature>
<comment type="similarity">
    <text evidence="6">Belongs to the NhaA Na(+)/H(+) (TC 2.A.33) antiporter family.</text>
</comment>
<evidence type="ECO:0000313" key="7">
    <source>
        <dbReference type="EMBL" id="PTW45901.1"/>
    </source>
</evidence>
<keyword evidence="6" id="KW-0915">Sodium</keyword>
<feature type="transmembrane region" description="Helical" evidence="6">
    <location>
        <begin position="357"/>
        <end position="377"/>
    </location>
</feature>
<dbReference type="OrthoDB" id="9808135at2"/>
<comment type="function">
    <text evidence="6">Na(+)/H(+) antiporter that extrudes sodium in exchange for external protons.</text>
</comment>
<keyword evidence="6" id="KW-0813">Transport</keyword>
<sequence>MGWRRRALTALRRFFSGDAAGAIVLLAAAIAALIVANSPLAPTYFATLHHAVGGMSVHHWIDDGAMALFFLLIGLEVKSEFVSGHLSTWGERIMPGAAALAGMAVPAGLYVLVNMGTPANLRGWAIPAATDIAFALGILALLGSRVPTSLKILLTAIAVIDDLLAILVIALFYTGHIALLPLLAAGAGLGVLVILNLSGVRSLVPYLLIGVGIWYGVLLSGVHATLAGVAVALTIPLRTGDGQPPLKRLEHALQPWSSFLIVPAFGFANAGIAFGGMVAADVIAPLPVGIMLGLFLGKQIGIFATIRGLVTFRLAEAPRNASWTQVYGMAVLCGIGFTMSLFIGGLAFAGAPHAMDAVKVGVFAGSILSGVAGWLILRRTAQ</sequence>